<evidence type="ECO:0000313" key="3">
    <source>
        <dbReference type="EMBL" id="PWZ21840.1"/>
    </source>
</evidence>
<dbReference type="InterPro" id="IPR039928">
    <property type="entry name" value="LNK"/>
</dbReference>
<dbReference type="GO" id="GO:0007623">
    <property type="term" value="P:circadian rhythm"/>
    <property type="evidence" value="ECO:0007669"/>
    <property type="project" value="InterPro"/>
</dbReference>
<proteinExistence type="predicted"/>
<feature type="compositionally biased region" description="Polar residues" evidence="1">
    <location>
        <begin position="174"/>
        <end position="186"/>
    </location>
</feature>
<feature type="signal peptide" evidence="2">
    <location>
        <begin position="1"/>
        <end position="19"/>
    </location>
</feature>
<dbReference type="PANTHER" id="PTHR33334:SF3">
    <property type="entry name" value="PROTEIN LNK1"/>
    <property type="match status" value="1"/>
</dbReference>
<feature type="region of interest" description="Disordered" evidence="1">
    <location>
        <begin position="167"/>
        <end position="211"/>
    </location>
</feature>
<comment type="caution">
    <text evidence="3">The sequence shown here is derived from an EMBL/GenBank/DDBJ whole genome shotgun (WGS) entry which is preliminary data.</text>
</comment>
<feature type="compositionally biased region" description="Low complexity" evidence="1">
    <location>
        <begin position="200"/>
        <end position="211"/>
    </location>
</feature>
<dbReference type="Proteomes" id="UP000251960">
    <property type="component" value="Chromosome 5"/>
</dbReference>
<organism evidence="3 4">
    <name type="scientific">Zea mays</name>
    <name type="common">Maize</name>
    <dbReference type="NCBI Taxonomy" id="4577"/>
    <lineage>
        <taxon>Eukaryota</taxon>
        <taxon>Viridiplantae</taxon>
        <taxon>Streptophyta</taxon>
        <taxon>Embryophyta</taxon>
        <taxon>Tracheophyta</taxon>
        <taxon>Spermatophyta</taxon>
        <taxon>Magnoliopsida</taxon>
        <taxon>Liliopsida</taxon>
        <taxon>Poales</taxon>
        <taxon>Poaceae</taxon>
        <taxon>PACMAD clade</taxon>
        <taxon>Panicoideae</taxon>
        <taxon>Andropogonodae</taxon>
        <taxon>Andropogoneae</taxon>
        <taxon>Tripsacinae</taxon>
        <taxon>Zea</taxon>
    </lineage>
</organism>
<dbReference type="GO" id="GO:0006355">
    <property type="term" value="P:regulation of DNA-templated transcription"/>
    <property type="evidence" value="ECO:0007669"/>
    <property type="project" value="InterPro"/>
</dbReference>
<reference evidence="3 4" key="1">
    <citation type="journal article" date="2018" name="Nat. Genet.">
        <title>Extensive intraspecific gene order and gene structural variations between Mo17 and other maize genomes.</title>
        <authorList>
            <person name="Sun S."/>
            <person name="Zhou Y."/>
            <person name="Chen J."/>
            <person name="Shi J."/>
            <person name="Zhao H."/>
            <person name="Zhao H."/>
            <person name="Song W."/>
            <person name="Zhang M."/>
            <person name="Cui Y."/>
            <person name="Dong X."/>
            <person name="Liu H."/>
            <person name="Ma X."/>
            <person name="Jiao Y."/>
            <person name="Wang B."/>
            <person name="Wei X."/>
            <person name="Stein J.C."/>
            <person name="Glaubitz J.C."/>
            <person name="Lu F."/>
            <person name="Yu G."/>
            <person name="Liang C."/>
            <person name="Fengler K."/>
            <person name="Li B."/>
            <person name="Rafalski A."/>
            <person name="Schnable P.S."/>
            <person name="Ware D.H."/>
            <person name="Buckler E.S."/>
            <person name="Lai J."/>
        </authorList>
    </citation>
    <scope>NUCLEOTIDE SEQUENCE [LARGE SCALE GENOMIC DNA]</scope>
    <source>
        <strain evidence="4">cv. Missouri 17</strain>
        <tissue evidence="3">Seedling</tissue>
    </source>
</reference>
<gene>
    <name evidence="3" type="primary">LNK1_1</name>
    <name evidence="3" type="ORF">Zm00014a_009891</name>
</gene>
<evidence type="ECO:0000256" key="2">
    <source>
        <dbReference type="SAM" id="SignalP"/>
    </source>
</evidence>
<feature type="chain" id="PRO_5018083452" evidence="2">
    <location>
        <begin position="20"/>
        <end position="475"/>
    </location>
</feature>
<sequence>MLRCAVGLASILFQVPGSGSPVVPTPPPRLLRASRVRDEFPSSIEISAMDDFSMISDHSMLLQGHGMLGAEGCLGTRGSSGVLPTGGRRTVPVPALQLQDDRNNKGEDMFFSDWPELASFDDLEASLRNFDPTFEIGSSYFDDMLWPSNCSPGAQLARNGYSDDIDFSIDQKDSNSTPKVNTTKTKQQSRRNGASGGSSGTASNHEAHASSSSGLSDAELFLHPFDDTTALASQTWEEDLQAILCSIPETRAVVPAASTAMCADGSSTCCSGPDIVAAHHVPRSATATTKDAAFSGSPDTILEEMAENPLDMYFPPLPTTSGQSGTMMMSDTTWAPEHRFREEFAGSCALGCAELRFCSEDVASAGVFHKQPGSATAVVLDAVPVKDLSFQKLQHGMNQLDLATRGRIRDSLYRLANRLEQTHCVARTSGRMGSNRFESDGWGETQTTSPMDRLVAQLLLQKPSRRKTTPPHRVT</sequence>
<dbReference type="PANTHER" id="PTHR33334">
    <property type="entry name" value="PROTEIN LNK1"/>
    <property type="match status" value="1"/>
</dbReference>
<protein>
    <submittedName>
        <fullName evidence="3">Protein LNK1</fullName>
    </submittedName>
</protein>
<evidence type="ECO:0000256" key="1">
    <source>
        <dbReference type="SAM" id="MobiDB-lite"/>
    </source>
</evidence>
<dbReference type="OrthoDB" id="618331at2759"/>
<dbReference type="EMBL" id="NCVQ01000006">
    <property type="protein sequence ID" value="PWZ21840.1"/>
    <property type="molecule type" value="Genomic_DNA"/>
</dbReference>
<evidence type="ECO:0000313" key="4">
    <source>
        <dbReference type="Proteomes" id="UP000251960"/>
    </source>
</evidence>
<name>A0A3L6ELZ1_MAIZE</name>
<keyword evidence="2" id="KW-0732">Signal</keyword>
<accession>A0A3L6ELZ1</accession>
<dbReference type="AlphaFoldDB" id="A0A3L6ELZ1"/>
<dbReference type="ExpressionAtlas" id="A0A3L6ELZ1">
    <property type="expression patterns" value="baseline and differential"/>
</dbReference>